<dbReference type="AlphaFoldDB" id="A0A1M6PRH4"/>
<reference evidence="2 3" key="1">
    <citation type="submission" date="2016-11" db="EMBL/GenBank/DDBJ databases">
        <authorList>
            <person name="Jaros S."/>
            <person name="Januszkiewicz K."/>
            <person name="Wedrychowicz H."/>
        </authorList>
    </citation>
    <scope>NUCLEOTIDE SEQUENCE [LARGE SCALE GENOMIC DNA]</scope>
    <source>
        <strain evidence="2 3">GAS499</strain>
    </source>
</reference>
<evidence type="ECO:0000313" key="3">
    <source>
        <dbReference type="Proteomes" id="UP000189935"/>
    </source>
</evidence>
<dbReference type="EMBL" id="LT670844">
    <property type="protein sequence ID" value="SHK10564.1"/>
    <property type="molecule type" value="Genomic_DNA"/>
</dbReference>
<evidence type="ECO:0000313" key="2">
    <source>
        <dbReference type="EMBL" id="SHK10564.1"/>
    </source>
</evidence>
<gene>
    <name evidence="2" type="ORF">SAMN05444159_2424</name>
</gene>
<evidence type="ECO:0000256" key="1">
    <source>
        <dbReference type="SAM" id="SignalP"/>
    </source>
</evidence>
<protein>
    <recommendedName>
        <fullName evidence="4">Lipoprotein</fullName>
    </recommendedName>
</protein>
<proteinExistence type="predicted"/>
<feature type="chain" id="PRO_5013223424" description="Lipoprotein" evidence="1">
    <location>
        <begin position="25"/>
        <end position="230"/>
    </location>
</feature>
<dbReference type="Proteomes" id="UP000189935">
    <property type="component" value="Chromosome I"/>
</dbReference>
<organism evidence="2 3">
    <name type="scientific">Bradyrhizobium lablabi</name>
    <dbReference type="NCBI Taxonomy" id="722472"/>
    <lineage>
        <taxon>Bacteria</taxon>
        <taxon>Pseudomonadati</taxon>
        <taxon>Pseudomonadota</taxon>
        <taxon>Alphaproteobacteria</taxon>
        <taxon>Hyphomicrobiales</taxon>
        <taxon>Nitrobacteraceae</taxon>
        <taxon>Bradyrhizobium</taxon>
    </lineage>
</organism>
<dbReference type="RefSeq" id="WP_079538341.1">
    <property type="nucleotide sequence ID" value="NZ_LT670844.1"/>
</dbReference>
<name>A0A1M6PRH4_9BRAD</name>
<keyword evidence="1" id="KW-0732">Signal</keyword>
<sequence>MKGRTSWIGLFVACSIGVCSGAAAAQPAAPPAGYKIEEKYTRKSPDGATTIEQYLNKDTDDWKWQFWARRQGAFTLLDPEPAGYPADFIFTNDLKWIVRVQKIGSGTSTLHLYRLTPQGYLRASKKPLGDLAWDYLKTRPDWRKLVKAPEYHDSAYLLEGLEENYRGLGVDWPANRYLLIALSGDADVKGRKPMQTGVVNGWRCRYDLQTGKFDVPALFSADNAKAVVPE</sequence>
<evidence type="ECO:0008006" key="4">
    <source>
        <dbReference type="Google" id="ProtNLM"/>
    </source>
</evidence>
<dbReference type="OrthoDB" id="8210647at2"/>
<accession>A0A1M6PRH4</accession>
<feature type="signal peptide" evidence="1">
    <location>
        <begin position="1"/>
        <end position="24"/>
    </location>
</feature>